<dbReference type="InterPro" id="IPR046342">
    <property type="entry name" value="CBS_dom_sf"/>
</dbReference>
<keyword evidence="3" id="KW-1185">Reference proteome</keyword>
<evidence type="ECO:0000259" key="1">
    <source>
        <dbReference type="Pfam" id="PF00571"/>
    </source>
</evidence>
<protein>
    <submittedName>
        <fullName evidence="2">Acetoin utilization protein acuB</fullName>
    </submittedName>
</protein>
<dbReference type="SUPFAM" id="SSF54631">
    <property type="entry name" value="CBS-domain pair"/>
    <property type="match status" value="1"/>
</dbReference>
<accession>A0A0A2MB25</accession>
<feature type="domain" description="CBS" evidence="1">
    <location>
        <begin position="73"/>
        <end position="118"/>
    </location>
</feature>
<evidence type="ECO:0000313" key="2">
    <source>
        <dbReference type="EMBL" id="KGO88841.1"/>
    </source>
</evidence>
<organism evidence="2 3">
    <name type="scientific">Flavobacterium suncheonense GH29-5 = DSM 17707</name>
    <dbReference type="NCBI Taxonomy" id="1121899"/>
    <lineage>
        <taxon>Bacteria</taxon>
        <taxon>Pseudomonadati</taxon>
        <taxon>Bacteroidota</taxon>
        <taxon>Flavobacteriia</taxon>
        <taxon>Flavobacteriales</taxon>
        <taxon>Flavobacteriaceae</taxon>
        <taxon>Flavobacterium</taxon>
    </lineage>
</organism>
<comment type="caution">
    <text evidence="2">The sequence shown here is derived from an EMBL/GenBank/DDBJ whole genome shotgun (WGS) entry which is preliminary data.</text>
</comment>
<dbReference type="RefSeq" id="WP_026979631.1">
    <property type="nucleotide sequence ID" value="NZ_AUCZ01000003.1"/>
</dbReference>
<dbReference type="Proteomes" id="UP000030121">
    <property type="component" value="Unassembled WGS sequence"/>
</dbReference>
<dbReference type="AlphaFoldDB" id="A0A0A2MB25"/>
<dbReference type="Pfam" id="PF00571">
    <property type="entry name" value="CBS"/>
    <property type="match status" value="1"/>
</dbReference>
<dbReference type="eggNOG" id="COG0517">
    <property type="taxonomic scope" value="Bacteria"/>
</dbReference>
<name>A0A0A2MB25_9FLAO</name>
<gene>
    <name evidence="2" type="ORF">Q764_11465</name>
</gene>
<dbReference type="InterPro" id="IPR000644">
    <property type="entry name" value="CBS_dom"/>
</dbReference>
<evidence type="ECO:0000313" key="3">
    <source>
        <dbReference type="Proteomes" id="UP000030121"/>
    </source>
</evidence>
<dbReference type="STRING" id="1121899.GCA_000430025_00866"/>
<dbReference type="OrthoDB" id="1523762at2"/>
<reference evidence="2 3" key="1">
    <citation type="submission" date="2013-09" db="EMBL/GenBank/DDBJ databases">
        <authorList>
            <person name="Zeng Z."/>
            <person name="Chen C."/>
        </authorList>
    </citation>
    <scope>NUCLEOTIDE SEQUENCE [LARGE SCALE GENOMIC DNA]</scope>
    <source>
        <strain evidence="2 3">GH29-5</strain>
    </source>
</reference>
<dbReference type="EMBL" id="JRLW01000015">
    <property type="protein sequence ID" value="KGO88841.1"/>
    <property type="molecule type" value="Genomic_DNA"/>
</dbReference>
<proteinExistence type="predicted"/>
<dbReference type="Gene3D" id="3.10.580.10">
    <property type="entry name" value="CBS-domain"/>
    <property type="match status" value="1"/>
</dbReference>
<sequence>MNEITDYITQEINALTVTDVVEKAQDIFLNLPFSHFPVLEDGVYIGCANAEDIDLLDPDKKIGEFRFNFDRFFVRNTMNWLDVLEVFAKNETNLVPVLDDKNTYLGYYEMEDIIRFFHETPFLREDGGIIVVEKGLRDYSMGEIAQIVESNNAKLLGAFISYTDVNKVQITIKMSLGGMNEIIQTFRRYNYDIISEHQEDAYLNNLKDRSDYLDKYLNI</sequence>